<dbReference type="Proteomes" id="UP000499080">
    <property type="component" value="Unassembled WGS sequence"/>
</dbReference>
<evidence type="ECO:0008006" key="3">
    <source>
        <dbReference type="Google" id="ProtNLM"/>
    </source>
</evidence>
<organism evidence="1 2">
    <name type="scientific">Araneus ventricosus</name>
    <name type="common">Orbweaver spider</name>
    <name type="synonym">Epeira ventricosa</name>
    <dbReference type="NCBI Taxonomy" id="182803"/>
    <lineage>
        <taxon>Eukaryota</taxon>
        <taxon>Metazoa</taxon>
        <taxon>Ecdysozoa</taxon>
        <taxon>Arthropoda</taxon>
        <taxon>Chelicerata</taxon>
        <taxon>Arachnida</taxon>
        <taxon>Araneae</taxon>
        <taxon>Araneomorphae</taxon>
        <taxon>Entelegynae</taxon>
        <taxon>Araneoidea</taxon>
        <taxon>Araneidae</taxon>
        <taxon>Araneus</taxon>
    </lineage>
</organism>
<dbReference type="PANTHER" id="PTHR45786:SF74">
    <property type="entry name" value="ATP-DEPENDENT DNA HELICASE"/>
    <property type="match status" value="1"/>
</dbReference>
<proteinExistence type="predicted"/>
<evidence type="ECO:0000313" key="2">
    <source>
        <dbReference type="Proteomes" id="UP000499080"/>
    </source>
</evidence>
<dbReference type="PANTHER" id="PTHR45786">
    <property type="entry name" value="DNA BINDING PROTEIN-LIKE"/>
    <property type="match status" value="1"/>
</dbReference>
<reference evidence="1 2" key="1">
    <citation type="journal article" date="2019" name="Sci. Rep.">
        <title>Orb-weaving spider Araneus ventricosus genome elucidates the spidroin gene catalogue.</title>
        <authorList>
            <person name="Kono N."/>
            <person name="Nakamura H."/>
            <person name="Ohtoshi R."/>
            <person name="Moran D.A.P."/>
            <person name="Shinohara A."/>
            <person name="Yoshida Y."/>
            <person name="Fujiwara M."/>
            <person name="Mori M."/>
            <person name="Tomita M."/>
            <person name="Arakawa K."/>
        </authorList>
    </citation>
    <scope>NUCLEOTIDE SEQUENCE [LARGE SCALE GENOMIC DNA]</scope>
</reference>
<gene>
    <name evidence="1" type="ORF">AVEN_101859_1</name>
</gene>
<sequence length="153" mass="17471">MNVICEFCKFSNFLGERPSGDKFTLCCRKGKVKLQKPVDAEGNILKYPYFLKDLMSNIENPYYTNFREHIVSYNSAVSFASMGAKLVDFNGRGPYMFKVHGQIFHRTSLLQPFDGEAPQYAPLYTIDSTQATEVRISQAANEACLFHILYQID</sequence>
<dbReference type="AlphaFoldDB" id="A0A4Y2DA71"/>
<dbReference type="EMBL" id="BGPR01000322">
    <property type="protein sequence ID" value="GBM12986.1"/>
    <property type="molecule type" value="Genomic_DNA"/>
</dbReference>
<keyword evidence="2" id="KW-1185">Reference proteome</keyword>
<dbReference type="OrthoDB" id="7698527at2759"/>
<evidence type="ECO:0000313" key="1">
    <source>
        <dbReference type="EMBL" id="GBM12986.1"/>
    </source>
</evidence>
<protein>
    <recommendedName>
        <fullName evidence="3">Helitron helicase-like domain-containing protein</fullName>
    </recommendedName>
</protein>
<comment type="caution">
    <text evidence="1">The sequence shown here is derived from an EMBL/GenBank/DDBJ whole genome shotgun (WGS) entry which is preliminary data.</text>
</comment>
<name>A0A4Y2DA71_ARAVE</name>
<accession>A0A4Y2DA71</accession>